<dbReference type="Proteomes" id="UP001140091">
    <property type="component" value="Unassembled WGS sequence"/>
</dbReference>
<gene>
    <name evidence="2" type="ORF">H1R20_g7682</name>
</gene>
<reference evidence="2" key="1">
    <citation type="submission" date="2022-06" db="EMBL/GenBank/DDBJ databases">
        <title>Genome Sequence of Candolleomyces eurysporus.</title>
        <authorList>
            <person name="Buettner E."/>
        </authorList>
    </citation>
    <scope>NUCLEOTIDE SEQUENCE</scope>
    <source>
        <strain evidence="2">VTCC 930004</strain>
    </source>
</reference>
<sequence>MHAAIKAKEGRLFGLQAPLEDGTVAKRSAKILEDVDGTYKQIIGLFVDALAKALKRAAQSSNNLSEPPESDSTNVPTTVTDAIAPPSVEVATQPHTSKLCARDVAEEDILRYLD</sequence>
<comment type="caution">
    <text evidence="2">The sequence shown here is derived from an EMBL/GenBank/DDBJ whole genome shotgun (WGS) entry which is preliminary data.</text>
</comment>
<feature type="compositionally biased region" description="Polar residues" evidence="1">
    <location>
        <begin position="58"/>
        <end position="80"/>
    </location>
</feature>
<keyword evidence="3" id="KW-1185">Reference proteome</keyword>
<feature type="region of interest" description="Disordered" evidence="1">
    <location>
        <begin position="57"/>
        <end position="80"/>
    </location>
</feature>
<evidence type="ECO:0000313" key="3">
    <source>
        <dbReference type="Proteomes" id="UP001140091"/>
    </source>
</evidence>
<feature type="non-terminal residue" evidence="2">
    <location>
        <position position="114"/>
    </location>
</feature>
<accession>A0A9W8MG45</accession>
<organism evidence="2 3">
    <name type="scientific">Candolleomyces eurysporus</name>
    <dbReference type="NCBI Taxonomy" id="2828524"/>
    <lineage>
        <taxon>Eukaryota</taxon>
        <taxon>Fungi</taxon>
        <taxon>Dikarya</taxon>
        <taxon>Basidiomycota</taxon>
        <taxon>Agaricomycotina</taxon>
        <taxon>Agaricomycetes</taxon>
        <taxon>Agaricomycetidae</taxon>
        <taxon>Agaricales</taxon>
        <taxon>Agaricineae</taxon>
        <taxon>Psathyrellaceae</taxon>
        <taxon>Candolleomyces</taxon>
    </lineage>
</organism>
<evidence type="ECO:0000256" key="1">
    <source>
        <dbReference type="SAM" id="MobiDB-lite"/>
    </source>
</evidence>
<evidence type="ECO:0000313" key="2">
    <source>
        <dbReference type="EMBL" id="KAJ2929421.1"/>
    </source>
</evidence>
<protein>
    <submittedName>
        <fullName evidence="2">Uncharacterized protein</fullName>
    </submittedName>
</protein>
<proteinExistence type="predicted"/>
<dbReference type="EMBL" id="JANBPK010000875">
    <property type="protein sequence ID" value="KAJ2929421.1"/>
    <property type="molecule type" value="Genomic_DNA"/>
</dbReference>
<dbReference type="AlphaFoldDB" id="A0A9W8MG45"/>
<name>A0A9W8MG45_9AGAR</name>